<sequence>MTESMMSFVVGIVVVCCLVIFTAVRYRREHKDRLNDQPVSRWLHAHPLKDWLHHKH</sequence>
<evidence type="ECO:0000256" key="1">
    <source>
        <dbReference type="SAM" id="Phobius"/>
    </source>
</evidence>
<keyword evidence="1" id="KW-0472">Membrane</keyword>
<evidence type="ECO:0000313" key="2">
    <source>
        <dbReference type="EMBL" id="MDT8838278.1"/>
    </source>
</evidence>
<name>A0AAP5Q6Z3_9BURK</name>
<reference evidence="2" key="1">
    <citation type="submission" date="2022-08" db="EMBL/GenBank/DDBJ databases">
        <authorList>
            <person name="Kim S.-J."/>
        </authorList>
    </citation>
    <scope>NUCLEOTIDE SEQUENCE</scope>
    <source>
        <strain evidence="2">KJ</strain>
    </source>
</reference>
<dbReference type="AlphaFoldDB" id="A0AAP5Q6Z3"/>
<keyword evidence="1" id="KW-0812">Transmembrane</keyword>
<dbReference type="EMBL" id="JANSLM010000004">
    <property type="protein sequence ID" value="MDT8838278.1"/>
    <property type="molecule type" value="Genomic_DNA"/>
</dbReference>
<feature type="transmembrane region" description="Helical" evidence="1">
    <location>
        <begin position="6"/>
        <end position="24"/>
    </location>
</feature>
<keyword evidence="1" id="KW-1133">Transmembrane helix</keyword>
<organism evidence="2 3">
    <name type="scientific">Paraburkholderia fungorum</name>
    <dbReference type="NCBI Taxonomy" id="134537"/>
    <lineage>
        <taxon>Bacteria</taxon>
        <taxon>Pseudomonadati</taxon>
        <taxon>Pseudomonadota</taxon>
        <taxon>Betaproteobacteria</taxon>
        <taxon>Burkholderiales</taxon>
        <taxon>Burkholderiaceae</taxon>
        <taxon>Paraburkholderia</taxon>
    </lineage>
</organism>
<accession>A0AAP5Q6Z3</accession>
<dbReference type="Proteomes" id="UP001246473">
    <property type="component" value="Unassembled WGS sequence"/>
</dbReference>
<evidence type="ECO:0000313" key="3">
    <source>
        <dbReference type="Proteomes" id="UP001246473"/>
    </source>
</evidence>
<proteinExistence type="predicted"/>
<protein>
    <submittedName>
        <fullName evidence="2">Uncharacterized protein</fullName>
    </submittedName>
</protein>
<dbReference type="RefSeq" id="WP_167440635.1">
    <property type="nucleotide sequence ID" value="NZ_CADFGE010000008.1"/>
</dbReference>
<gene>
    <name evidence="2" type="ORF">ParKJ_12720</name>
</gene>
<comment type="caution">
    <text evidence="2">The sequence shown here is derived from an EMBL/GenBank/DDBJ whole genome shotgun (WGS) entry which is preliminary data.</text>
</comment>